<keyword evidence="4" id="KW-0808">Transferase</keyword>
<dbReference type="EC" id="2.7.13.3" evidence="2"/>
<dbReference type="STRING" id="69960.SAMN05421720_106221"/>
<keyword evidence="3" id="KW-0597">Phosphoprotein</keyword>
<evidence type="ECO:0000256" key="2">
    <source>
        <dbReference type="ARBA" id="ARBA00012438"/>
    </source>
</evidence>
<organism evidence="8 9">
    <name type="scientific">Rhodospira trueperi</name>
    <dbReference type="NCBI Taxonomy" id="69960"/>
    <lineage>
        <taxon>Bacteria</taxon>
        <taxon>Pseudomonadati</taxon>
        <taxon>Pseudomonadota</taxon>
        <taxon>Alphaproteobacteria</taxon>
        <taxon>Rhodospirillales</taxon>
        <taxon>Rhodospirillaceae</taxon>
        <taxon>Rhodospira</taxon>
    </lineage>
</organism>
<dbReference type="Gene3D" id="3.30.450.20">
    <property type="entry name" value="PAS domain"/>
    <property type="match status" value="1"/>
</dbReference>
<dbReference type="InterPro" id="IPR036097">
    <property type="entry name" value="HisK_dim/P_sf"/>
</dbReference>
<dbReference type="InterPro" id="IPR004358">
    <property type="entry name" value="Sig_transdc_His_kin-like_C"/>
</dbReference>
<dbReference type="CDD" id="cd00082">
    <property type="entry name" value="HisKA"/>
    <property type="match status" value="1"/>
</dbReference>
<evidence type="ECO:0000259" key="7">
    <source>
        <dbReference type="PROSITE" id="PS50112"/>
    </source>
</evidence>
<dbReference type="InterPro" id="IPR003594">
    <property type="entry name" value="HATPase_dom"/>
</dbReference>
<evidence type="ECO:0000256" key="5">
    <source>
        <dbReference type="ARBA" id="ARBA00022777"/>
    </source>
</evidence>
<dbReference type="InterPro" id="IPR036890">
    <property type="entry name" value="HATPase_C_sf"/>
</dbReference>
<dbReference type="GO" id="GO:0000155">
    <property type="term" value="F:phosphorelay sensor kinase activity"/>
    <property type="evidence" value="ECO:0007669"/>
    <property type="project" value="InterPro"/>
</dbReference>
<dbReference type="SUPFAM" id="SSF47384">
    <property type="entry name" value="Homodimeric domain of signal transducing histidine kinase"/>
    <property type="match status" value="1"/>
</dbReference>
<dbReference type="Pfam" id="PF02518">
    <property type="entry name" value="HATPase_c"/>
    <property type="match status" value="1"/>
</dbReference>
<gene>
    <name evidence="8" type="ORF">SAMN05421720_106221</name>
</gene>
<dbReference type="CDD" id="cd00130">
    <property type="entry name" value="PAS"/>
    <property type="match status" value="1"/>
</dbReference>
<dbReference type="GO" id="GO:0009927">
    <property type="term" value="F:histidine phosphotransfer kinase activity"/>
    <property type="evidence" value="ECO:0007669"/>
    <property type="project" value="TreeGrafter"/>
</dbReference>
<dbReference type="InterPro" id="IPR035965">
    <property type="entry name" value="PAS-like_dom_sf"/>
</dbReference>
<dbReference type="InterPro" id="IPR003661">
    <property type="entry name" value="HisK_dim/P_dom"/>
</dbReference>
<feature type="domain" description="Histidine kinase" evidence="6">
    <location>
        <begin position="147"/>
        <end position="370"/>
    </location>
</feature>
<evidence type="ECO:0000313" key="9">
    <source>
        <dbReference type="Proteomes" id="UP000199412"/>
    </source>
</evidence>
<evidence type="ECO:0000256" key="1">
    <source>
        <dbReference type="ARBA" id="ARBA00000085"/>
    </source>
</evidence>
<dbReference type="EMBL" id="FNAP01000006">
    <property type="protein sequence ID" value="SDE42784.1"/>
    <property type="molecule type" value="Genomic_DNA"/>
</dbReference>
<dbReference type="PRINTS" id="PR00344">
    <property type="entry name" value="BCTRLSENSOR"/>
</dbReference>
<evidence type="ECO:0000256" key="3">
    <source>
        <dbReference type="ARBA" id="ARBA00022553"/>
    </source>
</evidence>
<name>A0A1G7CTP2_9PROT</name>
<dbReference type="PANTHER" id="PTHR43047">
    <property type="entry name" value="TWO-COMPONENT HISTIDINE PROTEIN KINASE"/>
    <property type="match status" value="1"/>
</dbReference>
<comment type="catalytic activity">
    <reaction evidence="1">
        <text>ATP + protein L-histidine = ADP + protein N-phospho-L-histidine.</text>
        <dbReference type="EC" id="2.7.13.3"/>
    </reaction>
</comment>
<dbReference type="InterPro" id="IPR013656">
    <property type="entry name" value="PAS_4"/>
</dbReference>
<keyword evidence="9" id="KW-1185">Reference proteome</keyword>
<proteinExistence type="predicted"/>
<accession>A0A1G7CTP2</accession>
<dbReference type="PROSITE" id="PS50109">
    <property type="entry name" value="HIS_KIN"/>
    <property type="match status" value="1"/>
</dbReference>
<dbReference type="OrthoDB" id="9795133at2"/>
<dbReference type="InterPro" id="IPR000014">
    <property type="entry name" value="PAS"/>
</dbReference>
<dbReference type="NCBIfam" id="TIGR00229">
    <property type="entry name" value="sensory_box"/>
    <property type="match status" value="1"/>
</dbReference>
<dbReference type="RefSeq" id="WP_092785835.1">
    <property type="nucleotide sequence ID" value="NZ_FNAP01000006.1"/>
</dbReference>
<dbReference type="Proteomes" id="UP000199412">
    <property type="component" value="Unassembled WGS sequence"/>
</dbReference>
<dbReference type="PROSITE" id="PS50112">
    <property type="entry name" value="PAS"/>
    <property type="match status" value="1"/>
</dbReference>
<dbReference type="SUPFAM" id="SSF55785">
    <property type="entry name" value="PYP-like sensor domain (PAS domain)"/>
    <property type="match status" value="1"/>
</dbReference>
<evidence type="ECO:0000256" key="4">
    <source>
        <dbReference type="ARBA" id="ARBA00022679"/>
    </source>
</evidence>
<reference evidence="8 9" key="1">
    <citation type="submission" date="2016-10" db="EMBL/GenBank/DDBJ databases">
        <authorList>
            <person name="de Groot N.N."/>
        </authorList>
    </citation>
    <scope>NUCLEOTIDE SEQUENCE [LARGE SCALE GENOMIC DNA]</scope>
    <source>
        <strain evidence="8 9">ATCC 700224</strain>
    </source>
</reference>
<feature type="domain" description="PAS" evidence="7">
    <location>
        <begin position="6"/>
        <end position="59"/>
    </location>
</feature>
<protein>
    <recommendedName>
        <fullName evidence="2">histidine kinase</fullName>
        <ecNumber evidence="2">2.7.13.3</ecNumber>
    </recommendedName>
</protein>
<dbReference type="AlphaFoldDB" id="A0A1G7CTP2"/>
<evidence type="ECO:0000313" key="8">
    <source>
        <dbReference type="EMBL" id="SDE42784.1"/>
    </source>
</evidence>
<dbReference type="Gene3D" id="3.30.565.10">
    <property type="entry name" value="Histidine kinase-like ATPase, C-terminal domain"/>
    <property type="match status" value="1"/>
</dbReference>
<dbReference type="GO" id="GO:0005886">
    <property type="term" value="C:plasma membrane"/>
    <property type="evidence" value="ECO:0007669"/>
    <property type="project" value="TreeGrafter"/>
</dbReference>
<dbReference type="InterPro" id="IPR005467">
    <property type="entry name" value="His_kinase_dom"/>
</dbReference>
<dbReference type="CDD" id="cd00075">
    <property type="entry name" value="HATPase"/>
    <property type="match status" value="1"/>
</dbReference>
<sequence length="375" mass="41888">MREIQSESLYDSLFEKSNSVMLVIEAASGTILDVNASALSFYMYEKQNIVGRCIDLISPFFEPSAHYIARMRALENKQTLFVARHKKSNGDFRDVEIYTTPLIRDDIQAIVSHIYDITERREAERQRDKALKVAQAALKTESNFLASMSHELRTPLNGIMVSAEMVQTEIFGAVGHERYKQCGEDILKSAEKMRTLVDNMFLLFDLDRGTQDLYVSDIWVPDEIKYCLTRFRDTAHLKDVSLSVSCGNANSGGLVVGDADLFRTALLNLVSNALKFTRPGGTVHLYCRRSRDASVVVGVSDTGVGMSEEQVRFLLNSFRQGVNNQERTLAGSGIGLSIVNAIMEIHGGRLDVRSRPNEGSTFEMVFPPARGADHI</sequence>
<dbReference type="SUPFAM" id="SSF55874">
    <property type="entry name" value="ATPase domain of HSP90 chaperone/DNA topoisomerase II/histidine kinase"/>
    <property type="match status" value="1"/>
</dbReference>
<keyword evidence="5" id="KW-0418">Kinase</keyword>
<dbReference type="SMART" id="SM00387">
    <property type="entry name" value="HATPase_c"/>
    <property type="match status" value="1"/>
</dbReference>
<dbReference type="Gene3D" id="1.10.287.130">
    <property type="match status" value="1"/>
</dbReference>
<evidence type="ECO:0000259" key="6">
    <source>
        <dbReference type="PROSITE" id="PS50109"/>
    </source>
</evidence>
<dbReference type="Pfam" id="PF08448">
    <property type="entry name" value="PAS_4"/>
    <property type="match status" value="1"/>
</dbReference>
<dbReference type="PANTHER" id="PTHR43047:SF72">
    <property type="entry name" value="OSMOSENSING HISTIDINE PROTEIN KINASE SLN1"/>
    <property type="match status" value="1"/>
</dbReference>
<dbReference type="Pfam" id="PF00512">
    <property type="entry name" value="HisKA"/>
    <property type="match status" value="1"/>
</dbReference>
<dbReference type="SMART" id="SM00388">
    <property type="entry name" value="HisKA"/>
    <property type="match status" value="1"/>
</dbReference>